<gene>
    <name evidence="2" type="ORF">PXEA_LOCUS10013</name>
</gene>
<feature type="region of interest" description="Disordered" evidence="1">
    <location>
        <begin position="68"/>
        <end position="101"/>
    </location>
</feature>
<protein>
    <submittedName>
        <fullName evidence="2">Uncharacterized protein</fullName>
    </submittedName>
</protein>
<evidence type="ECO:0000256" key="1">
    <source>
        <dbReference type="SAM" id="MobiDB-lite"/>
    </source>
</evidence>
<feature type="region of interest" description="Disordered" evidence="1">
    <location>
        <begin position="259"/>
        <end position="304"/>
    </location>
</feature>
<proteinExistence type="predicted"/>
<feature type="compositionally biased region" description="Polar residues" evidence="1">
    <location>
        <begin position="87"/>
        <end position="97"/>
    </location>
</feature>
<evidence type="ECO:0000313" key="2">
    <source>
        <dbReference type="EMBL" id="VEL16573.1"/>
    </source>
</evidence>
<evidence type="ECO:0000313" key="3">
    <source>
        <dbReference type="Proteomes" id="UP000784294"/>
    </source>
</evidence>
<dbReference type="EMBL" id="CAAALY010028994">
    <property type="protein sequence ID" value="VEL16573.1"/>
    <property type="molecule type" value="Genomic_DNA"/>
</dbReference>
<sequence>MTLASVQVATSLPASSWPGRIRRVSGLTDVCHSTMPSMLHTGTGASLLQTTNSATTPSSIGRITTTCSSPIQSPSPKRRLLPGDAINTPSTHRSGPNQVGIPLRTDAVSGSLGPAQMLQGLDERLTWYGLTMAASPSPLQPLAAGFESVSTDVSKYAGLHGGLDGYTGLMGMRLSDGINGDWAPGMAPGSGTTSDTTDDWVDSNHTFVLSSRPEAGKHLTALTTAVTNLSSSNQCITSSGFFSHGASSTSPFLGCLSPGLEPEPDLFQSSDVNSPNGPPVGLPPSRPHSAAHTSIGTVRKGASTTTSMLTPQTLMHSGQTGVRMGKRSLTHGDVECRRDEPKEALEVGVLSGGGESSWRDVYIAQ</sequence>
<accession>A0A448WP20</accession>
<keyword evidence="3" id="KW-1185">Reference proteome</keyword>
<name>A0A448WP20_9PLAT</name>
<feature type="compositionally biased region" description="Pro residues" evidence="1">
    <location>
        <begin position="276"/>
        <end position="286"/>
    </location>
</feature>
<reference evidence="2" key="1">
    <citation type="submission" date="2018-11" db="EMBL/GenBank/DDBJ databases">
        <authorList>
            <consortium name="Pathogen Informatics"/>
        </authorList>
    </citation>
    <scope>NUCLEOTIDE SEQUENCE</scope>
</reference>
<dbReference type="AlphaFoldDB" id="A0A448WP20"/>
<feature type="compositionally biased region" description="Polar residues" evidence="1">
    <location>
        <begin position="291"/>
        <end position="304"/>
    </location>
</feature>
<dbReference type="Proteomes" id="UP000784294">
    <property type="component" value="Unassembled WGS sequence"/>
</dbReference>
<organism evidence="2 3">
    <name type="scientific">Protopolystoma xenopodis</name>
    <dbReference type="NCBI Taxonomy" id="117903"/>
    <lineage>
        <taxon>Eukaryota</taxon>
        <taxon>Metazoa</taxon>
        <taxon>Spiralia</taxon>
        <taxon>Lophotrochozoa</taxon>
        <taxon>Platyhelminthes</taxon>
        <taxon>Monogenea</taxon>
        <taxon>Polyopisthocotylea</taxon>
        <taxon>Polystomatidea</taxon>
        <taxon>Polystomatidae</taxon>
        <taxon>Protopolystoma</taxon>
    </lineage>
</organism>
<comment type="caution">
    <text evidence="2">The sequence shown here is derived from an EMBL/GenBank/DDBJ whole genome shotgun (WGS) entry which is preliminary data.</text>
</comment>